<dbReference type="InterPro" id="IPR033891">
    <property type="entry name" value="TTC38"/>
</dbReference>
<dbReference type="RefSeq" id="WP_406645087.1">
    <property type="nucleotide sequence ID" value="NZ_CP123584.1"/>
</dbReference>
<dbReference type="SUPFAM" id="SSF48452">
    <property type="entry name" value="TPR-like"/>
    <property type="match status" value="1"/>
</dbReference>
<dbReference type="PANTHER" id="PTHR16263">
    <property type="entry name" value="TETRATRICOPEPTIDE REPEAT PROTEIN 38"/>
    <property type="match status" value="1"/>
</dbReference>
<proteinExistence type="inferred from homology"/>
<dbReference type="PANTHER" id="PTHR16263:SF4">
    <property type="entry name" value="TETRATRICOPEPTIDE REPEAT PROTEIN 38"/>
    <property type="match status" value="1"/>
</dbReference>
<keyword evidence="4" id="KW-0802">TPR repeat</keyword>
<dbReference type="EMBL" id="CP123584">
    <property type="protein sequence ID" value="WZK87776.1"/>
    <property type="molecule type" value="Genomic_DNA"/>
</dbReference>
<evidence type="ECO:0000313" key="5">
    <source>
        <dbReference type="EMBL" id="WZK87776.1"/>
    </source>
</evidence>
<accession>A0ABZ2XNX0</accession>
<name>A0ABZ2XNX0_9RHOB</name>
<gene>
    <name evidence="5" type="ORF">QEZ52_14330</name>
</gene>
<organism evidence="5 6">
    <name type="scientific">Aliisedimentitalea scapharcae</name>
    <dbReference type="NCBI Taxonomy" id="1524259"/>
    <lineage>
        <taxon>Bacteria</taxon>
        <taxon>Pseudomonadati</taxon>
        <taxon>Pseudomonadota</taxon>
        <taxon>Alphaproteobacteria</taxon>
        <taxon>Rhodobacterales</taxon>
        <taxon>Roseobacteraceae</taxon>
        <taxon>Aliisedimentitalea</taxon>
    </lineage>
</organism>
<keyword evidence="6" id="KW-1185">Reference proteome</keyword>
<evidence type="ECO:0000256" key="4">
    <source>
        <dbReference type="ARBA" id="ARBA00022803"/>
    </source>
</evidence>
<keyword evidence="3" id="KW-0677">Repeat</keyword>
<sequence length="426" mass="45914">MLKDRYGSDVTTQSQSARDAYVDGVDRLLAASDDVEGAFRAAIAADDGFAMARIGLARYFQLCGRGAEARAALAEARDRVGGVTTREAAQIDILGDMIEGRVAQAYGRVRAHVADHPRDVLLAQSCTSVFGLIGFSGQPGREAEQLAYTTVLAPQYGEDWWFLCQHAFAQMEAGQTGPAADNIERALALKPDSAHSAHVRAHLYYENGETEAGFDYIHGFWSEYPETAYLHCHMSWHVALWALARGEVAQMWSVFDRSVGPQRSAAPPLNVLTDSAALLYRAAAAGVEVAPERWRQVSDYAARMFPKPGLAFADVHAALAHAMSGQTERLETVIDGAKGPAAPVVSALAQSFRALAAQDPGQAVQLMTGVMSEHERIGGSRAQRDVLEIALVSALLGAGCVEEARRCLDLRRPHTAHDHAVAGLQH</sequence>
<reference evidence="5 6" key="1">
    <citation type="submission" date="2023-04" db="EMBL/GenBank/DDBJ databases">
        <title>Complete genome sequence of Alisedimentitalea scapharcae.</title>
        <authorList>
            <person name="Rong J.-C."/>
            <person name="Yi M.-L."/>
            <person name="Zhao Q."/>
        </authorList>
    </citation>
    <scope>NUCLEOTIDE SEQUENCE [LARGE SCALE GENOMIC DNA]</scope>
    <source>
        <strain evidence="5 6">KCTC 42119</strain>
    </source>
</reference>
<evidence type="ECO:0000256" key="2">
    <source>
        <dbReference type="ARBA" id="ARBA00019992"/>
    </source>
</evidence>
<dbReference type="Gene3D" id="1.25.40.10">
    <property type="entry name" value="Tetratricopeptide repeat domain"/>
    <property type="match status" value="1"/>
</dbReference>
<dbReference type="Proteomes" id="UP001623232">
    <property type="component" value="Chromosome"/>
</dbReference>
<evidence type="ECO:0000313" key="6">
    <source>
        <dbReference type="Proteomes" id="UP001623232"/>
    </source>
</evidence>
<protein>
    <recommendedName>
        <fullName evidence="2">Tetratricopeptide repeat protein 38</fullName>
    </recommendedName>
</protein>
<evidence type="ECO:0000256" key="1">
    <source>
        <dbReference type="ARBA" id="ARBA00005857"/>
    </source>
</evidence>
<evidence type="ECO:0000256" key="3">
    <source>
        <dbReference type="ARBA" id="ARBA00022737"/>
    </source>
</evidence>
<dbReference type="CDD" id="cd05804">
    <property type="entry name" value="StaR_like"/>
    <property type="match status" value="1"/>
</dbReference>
<comment type="similarity">
    <text evidence="1">Belongs to the TTC38 family.</text>
</comment>
<dbReference type="InterPro" id="IPR011990">
    <property type="entry name" value="TPR-like_helical_dom_sf"/>
</dbReference>